<dbReference type="EMBL" id="BMDJ01000015">
    <property type="protein sequence ID" value="GGI29195.1"/>
    <property type="molecule type" value="Genomic_DNA"/>
</dbReference>
<sequence>MQMTIINNQAPSLPLSKVWVSANEISLAKLKSKDKEVFKSLYKFYAPAIYGLITRNIKDETKCNLVLEKTFTHAWDLIGSYDDSKCNLFIWLSRFAIKEQQTFIKR</sequence>
<evidence type="ECO:0008006" key="3">
    <source>
        <dbReference type="Google" id="ProtNLM"/>
    </source>
</evidence>
<organism evidence="1 2">
    <name type="scientific">Pedobacter mendelii</name>
    <dbReference type="NCBI Taxonomy" id="1908240"/>
    <lineage>
        <taxon>Bacteria</taxon>
        <taxon>Pseudomonadati</taxon>
        <taxon>Bacteroidota</taxon>
        <taxon>Sphingobacteriia</taxon>
        <taxon>Sphingobacteriales</taxon>
        <taxon>Sphingobacteriaceae</taxon>
        <taxon>Pedobacter</taxon>
    </lineage>
</organism>
<dbReference type="SUPFAM" id="SSF88946">
    <property type="entry name" value="Sigma2 domain of RNA polymerase sigma factors"/>
    <property type="match status" value="1"/>
</dbReference>
<proteinExistence type="predicted"/>
<name>A0ABQ2BP05_9SPHI</name>
<dbReference type="InterPro" id="IPR013325">
    <property type="entry name" value="RNA_pol_sigma_r2"/>
</dbReference>
<keyword evidence="2" id="KW-1185">Reference proteome</keyword>
<evidence type="ECO:0000313" key="2">
    <source>
        <dbReference type="Proteomes" id="UP000645390"/>
    </source>
</evidence>
<comment type="caution">
    <text evidence="1">The sequence shown here is derived from an EMBL/GenBank/DDBJ whole genome shotgun (WGS) entry which is preliminary data.</text>
</comment>
<evidence type="ECO:0000313" key="1">
    <source>
        <dbReference type="EMBL" id="GGI29195.1"/>
    </source>
</evidence>
<dbReference type="Proteomes" id="UP000645390">
    <property type="component" value="Unassembled WGS sequence"/>
</dbReference>
<reference evidence="2" key="1">
    <citation type="journal article" date="2019" name="Int. J. Syst. Evol. Microbiol.">
        <title>The Global Catalogue of Microorganisms (GCM) 10K type strain sequencing project: providing services to taxonomists for standard genome sequencing and annotation.</title>
        <authorList>
            <consortium name="The Broad Institute Genomics Platform"/>
            <consortium name="The Broad Institute Genome Sequencing Center for Infectious Disease"/>
            <person name="Wu L."/>
            <person name="Ma J."/>
        </authorList>
    </citation>
    <scope>NUCLEOTIDE SEQUENCE [LARGE SCALE GENOMIC DNA]</scope>
    <source>
        <strain evidence="2">CCM 8939</strain>
    </source>
</reference>
<gene>
    <name evidence="1" type="ORF">GCM10008119_36420</name>
</gene>
<dbReference type="Gene3D" id="1.10.1740.10">
    <property type="match status" value="1"/>
</dbReference>
<accession>A0ABQ2BP05</accession>
<protein>
    <recommendedName>
        <fullName evidence="3">RNA polymerase sigma-70 region 2 domain-containing protein</fullName>
    </recommendedName>
</protein>